<dbReference type="PANTHER" id="PTHR24421">
    <property type="entry name" value="NITRATE/NITRITE SENSOR PROTEIN NARX-RELATED"/>
    <property type="match status" value="1"/>
</dbReference>
<keyword evidence="13" id="KW-1185">Reference proteome</keyword>
<dbReference type="SUPFAM" id="SSF55874">
    <property type="entry name" value="ATPase domain of HSP90 chaperone/DNA topoisomerase II/histidine kinase"/>
    <property type="match status" value="1"/>
</dbReference>
<dbReference type="STRING" id="64702.SAMN05443377_10384"/>
<evidence type="ECO:0000256" key="5">
    <source>
        <dbReference type="ARBA" id="ARBA00022741"/>
    </source>
</evidence>
<dbReference type="Gene3D" id="3.30.565.10">
    <property type="entry name" value="Histidine kinase-like ATPase, C-terminal domain"/>
    <property type="match status" value="1"/>
</dbReference>
<evidence type="ECO:0000256" key="1">
    <source>
        <dbReference type="ARBA" id="ARBA00000085"/>
    </source>
</evidence>
<dbReference type="InterPro" id="IPR050482">
    <property type="entry name" value="Sensor_HK_TwoCompSys"/>
</dbReference>
<evidence type="ECO:0000256" key="10">
    <source>
        <dbReference type="SAM" id="Phobius"/>
    </source>
</evidence>
<keyword evidence="3" id="KW-0597">Phosphoprotein</keyword>
<evidence type="ECO:0000259" key="11">
    <source>
        <dbReference type="Pfam" id="PF07730"/>
    </source>
</evidence>
<dbReference type="AlphaFoldDB" id="A0A1H9QFS5"/>
<dbReference type="PANTHER" id="PTHR24421:SF10">
    <property type="entry name" value="NITRATE_NITRITE SENSOR PROTEIN NARQ"/>
    <property type="match status" value="1"/>
</dbReference>
<keyword evidence="5" id="KW-0547">Nucleotide-binding</keyword>
<feature type="domain" description="Signal transduction histidine kinase subgroup 3 dimerisation and phosphoacceptor" evidence="11">
    <location>
        <begin position="166"/>
        <end position="230"/>
    </location>
</feature>
<evidence type="ECO:0000256" key="3">
    <source>
        <dbReference type="ARBA" id="ARBA00022553"/>
    </source>
</evidence>
<organism evidence="12 13">
    <name type="scientific">Propionibacterium cyclohexanicum</name>
    <dbReference type="NCBI Taxonomy" id="64702"/>
    <lineage>
        <taxon>Bacteria</taxon>
        <taxon>Bacillati</taxon>
        <taxon>Actinomycetota</taxon>
        <taxon>Actinomycetes</taxon>
        <taxon>Propionibacteriales</taxon>
        <taxon>Propionibacteriaceae</taxon>
        <taxon>Propionibacterium</taxon>
    </lineage>
</organism>
<dbReference type="GO" id="GO:0046983">
    <property type="term" value="F:protein dimerization activity"/>
    <property type="evidence" value="ECO:0007669"/>
    <property type="project" value="InterPro"/>
</dbReference>
<dbReference type="GO" id="GO:0016020">
    <property type="term" value="C:membrane"/>
    <property type="evidence" value="ECO:0007669"/>
    <property type="project" value="InterPro"/>
</dbReference>
<keyword evidence="10" id="KW-1133">Transmembrane helix</keyword>
<feature type="transmembrane region" description="Helical" evidence="10">
    <location>
        <begin position="66"/>
        <end position="92"/>
    </location>
</feature>
<dbReference type="Pfam" id="PF07730">
    <property type="entry name" value="HisKA_3"/>
    <property type="match status" value="1"/>
</dbReference>
<gene>
    <name evidence="12" type="ORF">SAMN05443377_10384</name>
</gene>
<dbReference type="InterPro" id="IPR036890">
    <property type="entry name" value="HATPase_C_sf"/>
</dbReference>
<keyword evidence="6 12" id="KW-0418">Kinase</keyword>
<dbReference type="GO" id="GO:0000155">
    <property type="term" value="F:phosphorelay sensor kinase activity"/>
    <property type="evidence" value="ECO:0007669"/>
    <property type="project" value="InterPro"/>
</dbReference>
<name>A0A1H9QFS5_9ACTN</name>
<evidence type="ECO:0000313" key="13">
    <source>
        <dbReference type="Proteomes" id="UP000198815"/>
    </source>
</evidence>
<feature type="transmembrane region" description="Helical" evidence="10">
    <location>
        <begin position="128"/>
        <end position="149"/>
    </location>
</feature>
<feature type="transmembrane region" description="Helical" evidence="10">
    <location>
        <begin position="104"/>
        <end position="122"/>
    </location>
</feature>
<dbReference type="Gene3D" id="1.20.5.1930">
    <property type="match status" value="1"/>
</dbReference>
<sequence>MPIPTTEWFPLLLARWKPVRTAVLVVGAVLAGIAAIATGVAGWGLWLDLAAIACAFVATWLPPAWLGVGVLFAVSLLVPVETPGLAVFVLLIGLFDVAVESRPWLRFTMLVLAIAGAVIWSTEYLLGGAIVGALFFAAWMSGAMVRVVAIQSSLRLELEVARGEAERIGLARDMHDVVAGSISHVVLSAAELLARTDLSTQTRQQVEGIREEARTTLVELRQVIGLLRTKPTASAAPADLTAQWLRTRGMLVSCGFTLDAKVELEPDASRAAISVLTAALRELGANAVRHGDSAGPVSVTLNANRDRLNLIVSNRIRPANPDLPTSGTGLEGLRERLAQVGGTITTQCDAGQWMAVVRIPRWGNAEGGEMTESERDDPDWTGRRRRARASGTRRDHVSFRRPGPALGGEGRAAGGRQAD</sequence>
<evidence type="ECO:0000256" key="6">
    <source>
        <dbReference type="ARBA" id="ARBA00022777"/>
    </source>
</evidence>
<feature type="region of interest" description="Disordered" evidence="9">
    <location>
        <begin position="365"/>
        <end position="419"/>
    </location>
</feature>
<keyword evidence="7" id="KW-0067">ATP-binding</keyword>
<keyword evidence="10" id="KW-0812">Transmembrane</keyword>
<comment type="catalytic activity">
    <reaction evidence="1">
        <text>ATP + protein L-histidine = ADP + protein N-phospho-L-histidine.</text>
        <dbReference type="EC" id="2.7.13.3"/>
    </reaction>
</comment>
<keyword evidence="8" id="KW-0902">Two-component regulatory system</keyword>
<dbReference type="GO" id="GO:0005524">
    <property type="term" value="F:ATP binding"/>
    <property type="evidence" value="ECO:0007669"/>
    <property type="project" value="UniProtKB-KW"/>
</dbReference>
<dbReference type="EC" id="2.7.13.3" evidence="2"/>
<feature type="compositionally biased region" description="Acidic residues" evidence="9">
    <location>
        <begin position="369"/>
        <end position="379"/>
    </location>
</feature>
<dbReference type="EMBL" id="FOGZ01000003">
    <property type="protein sequence ID" value="SER59267.1"/>
    <property type="molecule type" value="Genomic_DNA"/>
</dbReference>
<evidence type="ECO:0000256" key="2">
    <source>
        <dbReference type="ARBA" id="ARBA00012438"/>
    </source>
</evidence>
<proteinExistence type="predicted"/>
<accession>A0A1H9QFS5</accession>
<evidence type="ECO:0000256" key="9">
    <source>
        <dbReference type="SAM" id="MobiDB-lite"/>
    </source>
</evidence>
<evidence type="ECO:0000313" key="12">
    <source>
        <dbReference type="EMBL" id="SER59267.1"/>
    </source>
</evidence>
<evidence type="ECO:0000256" key="7">
    <source>
        <dbReference type="ARBA" id="ARBA00022840"/>
    </source>
</evidence>
<dbReference type="InterPro" id="IPR011712">
    <property type="entry name" value="Sig_transdc_His_kin_sub3_dim/P"/>
</dbReference>
<reference evidence="12 13" key="1">
    <citation type="submission" date="2016-10" db="EMBL/GenBank/DDBJ databases">
        <authorList>
            <person name="de Groot N.N."/>
        </authorList>
    </citation>
    <scope>NUCLEOTIDE SEQUENCE [LARGE SCALE GENOMIC DNA]</scope>
    <source>
        <strain evidence="12 13">DSM 16859</strain>
    </source>
</reference>
<keyword evidence="10" id="KW-0472">Membrane</keyword>
<dbReference type="OrthoDB" id="3728060at2"/>
<dbReference type="RefSeq" id="WP_143052788.1">
    <property type="nucleotide sequence ID" value="NZ_FOGZ01000003.1"/>
</dbReference>
<evidence type="ECO:0000256" key="4">
    <source>
        <dbReference type="ARBA" id="ARBA00022679"/>
    </source>
</evidence>
<evidence type="ECO:0000256" key="8">
    <source>
        <dbReference type="ARBA" id="ARBA00023012"/>
    </source>
</evidence>
<protein>
    <recommendedName>
        <fullName evidence="2">histidine kinase</fullName>
        <ecNumber evidence="2">2.7.13.3</ecNumber>
    </recommendedName>
</protein>
<feature type="transmembrane region" description="Helical" evidence="10">
    <location>
        <begin position="21"/>
        <end position="46"/>
    </location>
</feature>
<keyword evidence="4" id="KW-0808">Transferase</keyword>
<dbReference type="Proteomes" id="UP000198815">
    <property type="component" value="Unassembled WGS sequence"/>
</dbReference>